<gene>
    <name evidence="2" type="ORF">SAMN04489711_109111</name>
</gene>
<evidence type="ECO:0000313" key="3">
    <source>
        <dbReference type="Proteomes" id="UP000199119"/>
    </source>
</evidence>
<keyword evidence="1" id="KW-0732">Signal</keyword>
<proteinExistence type="predicted"/>
<sequence>MSSFLIRQSRMKTTRLSAFWGAAVLAALMSAPAAWAHNVWLEPDAAGGYLVQFGGHAGQRETFDAAKLKSVQAFDRRGRPIDVAVTPTAGGVRVQPARQAALLAAYFDNGFFSRVGEGPMVNKPMNENPGATSGVHAVKYHKTIIQWGVVAKKPLGQPFEIVPLAHETPHAGEPLRVQVLLDGQPAAGIRLSLGEQGAPVTTAADGTAMVTPVAGPNQLLAIRRTPVTGDARTTSLSYEYLLAFPAH</sequence>
<dbReference type="EMBL" id="FONX01000009">
    <property type="protein sequence ID" value="SFE99829.1"/>
    <property type="molecule type" value="Genomic_DNA"/>
</dbReference>
<reference evidence="3" key="1">
    <citation type="submission" date="2016-10" db="EMBL/GenBank/DDBJ databases">
        <authorList>
            <person name="Varghese N."/>
            <person name="Submissions S."/>
        </authorList>
    </citation>
    <scope>NUCLEOTIDE SEQUENCE [LARGE SCALE GENOMIC DNA]</scope>
    <source>
        <strain evidence="3">DSM 27981</strain>
    </source>
</reference>
<keyword evidence="3" id="KW-1185">Reference proteome</keyword>
<name>A0A1I2F4A2_9BURK</name>
<dbReference type="STRING" id="1177982.SAMN04489711_109111"/>
<organism evidence="2 3">
    <name type="scientific">Paracidovorax wautersii</name>
    <dbReference type="NCBI Taxonomy" id="1177982"/>
    <lineage>
        <taxon>Bacteria</taxon>
        <taxon>Pseudomonadati</taxon>
        <taxon>Pseudomonadota</taxon>
        <taxon>Betaproteobacteria</taxon>
        <taxon>Burkholderiales</taxon>
        <taxon>Comamonadaceae</taxon>
        <taxon>Paracidovorax</taxon>
    </lineage>
</organism>
<dbReference type="Pfam" id="PF10670">
    <property type="entry name" value="DUF4198"/>
    <property type="match status" value="1"/>
</dbReference>
<feature type="chain" id="PRO_5011670000" evidence="1">
    <location>
        <begin position="37"/>
        <end position="247"/>
    </location>
</feature>
<accession>A0A1I2F4A2</accession>
<evidence type="ECO:0000256" key="1">
    <source>
        <dbReference type="SAM" id="SignalP"/>
    </source>
</evidence>
<protein>
    <submittedName>
        <fullName evidence="2">Nickel transport protein</fullName>
    </submittedName>
</protein>
<evidence type="ECO:0000313" key="2">
    <source>
        <dbReference type="EMBL" id="SFE99829.1"/>
    </source>
</evidence>
<dbReference type="InterPro" id="IPR019613">
    <property type="entry name" value="DUF4198"/>
</dbReference>
<dbReference type="AlphaFoldDB" id="A0A1I2F4A2"/>
<feature type="signal peptide" evidence="1">
    <location>
        <begin position="1"/>
        <end position="36"/>
    </location>
</feature>
<dbReference type="Proteomes" id="UP000199119">
    <property type="component" value="Unassembled WGS sequence"/>
</dbReference>